<feature type="active site" evidence="3">
    <location>
        <position position="170"/>
    </location>
</feature>
<protein>
    <submittedName>
        <fullName evidence="6">3-hydroxyisobutyrate dehydrogenase</fullName>
    </submittedName>
</protein>
<name>A0A1G5NQJ5_AFIMA</name>
<dbReference type="Gene3D" id="1.10.1040.10">
    <property type="entry name" value="N-(1-d-carboxylethyl)-l-norvaline Dehydrogenase, domain 2"/>
    <property type="match status" value="1"/>
</dbReference>
<evidence type="ECO:0000259" key="4">
    <source>
        <dbReference type="Pfam" id="PF03446"/>
    </source>
</evidence>
<evidence type="ECO:0000313" key="7">
    <source>
        <dbReference type="Proteomes" id="UP000199347"/>
    </source>
</evidence>
<dbReference type="InterPro" id="IPR015815">
    <property type="entry name" value="HIBADH-related"/>
</dbReference>
<dbReference type="InterPro" id="IPR013328">
    <property type="entry name" value="6PGD_dom2"/>
</dbReference>
<dbReference type="STRING" id="1120955.SAMN03080610_02474"/>
<dbReference type="GO" id="GO:0016054">
    <property type="term" value="P:organic acid catabolic process"/>
    <property type="evidence" value="ECO:0007669"/>
    <property type="project" value="UniProtKB-ARBA"/>
</dbReference>
<dbReference type="InterPro" id="IPR051265">
    <property type="entry name" value="HIBADH-related_NP60_sf"/>
</dbReference>
<dbReference type="PIRSF" id="PIRSF000103">
    <property type="entry name" value="HIBADH"/>
    <property type="match status" value="1"/>
</dbReference>
<keyword evidence="2" id="KW-0520">NAD</keyword>
<organism evidence="6 7">
    <name type="scientific">Afifella marina DSM 2698</name>
    <dbReference type="NCBI Taxonomy" id="1120955"/>
    <lineage>
        <taxon>Bacteria</taxon>
        <taxon>Pseudomonadati</taxon>
        <taxon>Pseudomonadota</taxon>
        <taxon>Alphaproteobacteria</taxon>
        <taxon>Hyphomicrobiales</taxon>
        <taxon>Afifellaceae</taxon>
        <taxon>Afifella</taxon>
    </lineage>
</organism>
<evidence type="ECO:0000259" key="5">
    <source>
        <dbReference type="Pfam" id="PF14833"/>
    </source>
</evidence>
<proteinExistence type="predicted"/>
<gene>
    <name evidence="6" type="ORF">SAMN03080610_02474</name>
</gene>
<evidence type="ECO:0000313" key="6">
    <source>
        <dbReference type="EMBL" id="SCZ39605.1"/>
    </source>
</evidence>
<evidence type="ECO:0000256" key="3">
    <source>
        <dbReference type="PIRSR" id="PIRSR000103-1"/>
    </source>
</evidence>
<dbReference type="RefSeq" id="WP_092813340.1">
    <property type="nucleotide sequence ID" value="NZ_FMVW01000005.1"/>
</dbReference>
<dbReference type="InterPro" id="IPR006115">
    <property type="entry name" value="6PGDH_NADP-bd"/>
</dbReference>
<dbReference type="SUPFAM" id="SSF51735">
    <property type="entry name" value="NAD(P)-binding Rossmann-fold domains"/>
    <property type="match status" value="1"/>
</dbReference>
<keyword evidence="1" id="KW-0560">Oxidoreductase</keyword>
<dbReference type="SUPFAM" id="SSF48179">
    <property type="entry name" value="6-phosphogluconate dehydrogenase C-terminal domain-like"/>
    <property type="match status" value="1"/>
</dbReference>
<dbReference type="OrthoDB" id="9812907at2"/>
<reference evidence="7" key="1">
    <citation type="submission" date="2016-10" db="EMBL/GenBank/DDBJ databases">
        <authorList>
            <person name="Varghese N."/>
            <person name="Submissions S."/>
        </authorList>
    </citation>
    <scope>NUCLEOTIDE SEQUENCE [LARGE SCALE GENOMIC DNA]</scope>
    <source>
        <strain evidence="7">DSM 2698</strain>
    </source>
</reference>
<dbReference type="Pfam" id="PF14833">
    <property type="entry name" value="NAD_binding_11"/>
    <property type="match status" value="1"/>
</dbReference>
<sequence length="293" mass="30232">MKIGFIGLGQMGTGMAKNLIAAGHQVTLYNRTRSKAEALAGDSATVAETIADACRGEAVFTMLPDDKALAGIVDGTDGILENLSKGALHISSSTISVAMAERLAASHAEKGQAFLSAPVFGRPEMAAAGKLFVVAGGAEAAIEKAKPLFDAIGQRTFAISEVPKGASLVKLSGNFLIASVIESLGEAIALVDKGGIDKKAYLELLTSTIFGAPVYQTYGGLIVEEKFEPAGFAAPLGKKDVDLALQAGDALNVPLPIASLLHDRFLRLLAHGGENLDWSAMGALAAKDAGRQN</sequence>
<dbReference type="GO" id="GO:0016491">
    <property type="term" value="F:oxidoreductase activity"/>
    <property type="evidence" value="ECO:0007669"/>
    <property type="project" value="UniProtKB-KW"/>
</dbReference>
<dbReference type="PROSITE" id="PS00895">
    <property type="entry name" value="3_HYDROXYISOBUT_DH"/>
    <property type="match status" value="1"/>
</dbReference>
<dbReference type="InterPro" id="IPR029154">
    <property type="entry name" value="HIBADH-like_NADP-bd"/>
</dbReference>
<evidence type="ECO:0000256" key="1">
    <source>
        <dbReference type="ARBA" id="ARBA00023002"/>
    </source>
</evidence>
<dbReference type="InterPro" id="IPR002204">
    <property type="entry name" value="3-OH-isobutyrate_DH-rel_CS"/>
</dbReference>
<keyword evidence="7" id="KW-1185">Reference proteome</keyword>
<evidence type="ECO:0000256" key="2">
    <source>
        <dbReference type="ARBA" id="ARBA00023027"/>
    </source>
</evidence>
<dbReference type="AlphaFoldDB" id="A0A1G5NQJ5"/>
<dbReference type="EMBL" id="FMVW01000005">
    <property type="protein sequence ID" value="SCZ39605.1"/>
    <property type="molecule type" value="Genomic_DNA"/>
</dbReference>
<dbReference type="Pfam" id="PF03446">
    <property type="entry name" value="NAD_binding_2"/>
    <property type="match status" value="1"/>
</dbReference>
<dbReference type="Proteomes" id="UP000199347">
    <property type="component" value="Unassembled WGS sequence"/>
</dbReference>
<dbReference type="InterPro" id="IPR008927">
    <property type="entry name" value="6-PGluconate_DH-like_C_sf"/>
</dbReference>
<dbReference type="GO" id="GO:0051287">
    <property type="term" value="F:NAD binding"/>
    <property type="evidence" value="ECO:0007669"/>
    <property type="project" value="InterPro"/>
</dbReference>
<feature type="domain" description="3-hydroxyisobutyrate dehydrogenase-like NAD-binding" evidence="5">
    <location>
        <begin position="167"/>
        <end position="281"/>
    </location>
</feature>
<dbReference type="InterPro" id="IPR036291">
    <property type="entry name" value="NAD(P)-bd_dom_sf"/>
</dbReference>
<dbReference type="PANTHER" id="PTHR43580:SF2">
    <property type="entry name" value="CYTOKINE-LIKE NUCLEAR FACTOR N-PAC"/>
    <property type="match status" value="1"/>
</dbReference>
<dbReference type="PANTHER" id="PTHR43580">
    <property type="entry name" value="OXIDOREDUCTASE GLYR1-RELATED"/>
    <property type="match status" value="1"/>
</dbReference>
<dbReference type="GO" id="GO:0050661">
    <property type="term" value="F:NADP binding"/>
    <property type="evidence" value="ECO:0007669"/>
    <property type="project" value="InterPro"/>
</dbReference>
<accession>A0A1G5NQJ5</accession>
<feature type="domain" description="6-phosphogluconate dehydrogenase NADP-binding" evidence="4">
    <location>
        <begin position="2"/>
        <end position="157"/>
    </location>
</feature>
<dbReference type="Gene3D" id="3.40.50.720">
    <property type="entry name" value="NAD(P)-binding Rossmann-like Domain"/>
    <property type="match status" value="1"/>
</dbReference>